<protein>
    <recommendedName>
        <fullName evidence="3">DUF4817 domain-containing protein</fullName>
    </recommendedName>
</protein>
<gene>
    <name evidence="1" type="ORF">ANN_12992</name>
</gene>
<sequence length="176" mass="20178">MFLIFSYVETLQVCSNENYDSNAHARGKTTHRVKTAEFTVQQKVKCYWLAELKFPIAVQSRFSQENGANAPERHTIVKWYKQLLKTGSVLRKKGSGIKAVTAAKVEDVRQAFERSPRKSIRRTVQSWVFLSRLFTALYIKDCDLEHTKSNLCKSCSLYLRHTCTAAVHMKGDRIAS</sequence>
<dbReference type="EMBL" id="JAJSOF020000009">
    <property type="protein sequence ID" value="KAJ4446297.1"/>
    <property type="molecule type" value="Genomic_DNA"/>
</dbReference>
<evidence type="ECO:0008006" key="3">
    <source>
        <dbReference type="Google" id="ProtNLM"/>
    </source>
</evidence>
<keyword evidence="2" id="KW-1185">Reference proteome</keyword>
<reference evidence="1 2" key="1">
    <citation type="journal article" date="2022" name="Allergy">
        <title>Genome assembly and annotation of Periplaneta americana reveal a comprehensive cockroach allergen profile.</title>
        <authorList>
            <person name="Wang L."/>
            <person name="Xiong Q."/>
            <person name="Saelim N."/>
            <person name="Wang L."/>
            <person name="Nong W."/>
            <person name="Wan A.T."/>
            <person name="Shi M."/>
            <person name="Liu X."/>
            <person name="Cao Q."/>
            <person name="Hui J.H.L."/>
            <person name="Sookrung N."/>
            <person name="Leung T.F."/>
            <person name="Tungtrongchitr A."/>
            <person name="Tsui S.K.W."/>
        </authorList>
    </citation>
    <scope>NUCLEOTIDE SEQUENCE [LARGE SCALE GENOMIC DNA]</scope>
    <source>
        <strain evidence="1">PWHHKU_190912</strain>
    </source>
</reference>
<dbReference type="Proteomes" id="UP001148838">
    <property type="component" value="Unassembled WGS sequence"/>
</dbReference>
<organism evidence="1 2">
    <name type="scientific">Periplaneta americana</name>
    <name type="common">American cockroach</name>
    <name type="synonym">Blatta americana</name>
    <dbReference type="NCBI Taxonomy" id="6978"/>
    <lineage>
        <taxon>Eukaryota</taxon>
        <taxon>Metazoa</taxon>
        <taxon>Ecdysozoa</taxon>
        <taxon>Arthropoda</taxon>
        <taxon>Hexapoda</taxon>
        <taxon>Insecta</taxon>
        <taxon>Pterygota</taxon>
        <taxon>Neoptera</taxon>
        <taxon>Polyneoptera</taxon>
        <taxon>Dictyoptera</taxon>
        <taxon>Blattodea</taxon>
        <taxon>Blattoidea</taxon>
        <taxon>Blattidae</taxon>
        <taxon>Blattinae</taxon>
        <taxon>Periplaneta</taxon>
    </lineage>
</organism>
<accession>A0ABQ8TKP5</accession>
<name>A0ABQ8TKP5_PERAM</name>
<evidence type="ECO:0000313" key="2">
    <source>
        <dbReference type="Proteomes" id="UP001148838"/>
    </source>
</evidence>
<evidence type="ECO:0000313" key="1">
    <source>
        <dbReference type="EMBL" id="KAJ4446297.1"/>
    </source>
</evidence>
<proteinExistence type="predicted"/>
<comment type="caution">
    <text evidence="1">The sequence shown here is derived from an EMBL/GenBank/DDBJ whole genome shotgun (WGS) entry which is preliminary data.</text>
</comment>